<organism evidence="2 3">
    <name type="scientific">Forsythia ovata</name>
    <dbReference type="NCBI Taxonomy" id="205694"/>
    <lineage>
        <taxon>Eukaryota</taxon>
        <taxon>Viridiplantae</taxon>
        <taxon>Streptophyta</taxon>
        <taxon>Embryophyta</taxon>
        <taxon>Tracheophyta</taxon>
        <taxon>Spermatophyta</taxon>
        <taxon>Magnoliopsida</taxon>
        <taxon>eudicotyledons</taxon>
        <taxon>Gunneridae</taxon>
        <taxon>Pentapetalae</taxon>
        <taxon>asterids</taxon>
        <taxon>lamiids</taxon>
        <taxon>Lamiales</taxon>
        <taxon>Oleaceae</taxon>
        <taxon>Forsythieae</taxon>
        <taxon>Forsythia</taxon>
    </lineage>
</organism>
<gene>
    <name evidence="2" type="ORF">Fot_19321</name>
</gene>
<dbReference type="InterPro" id="IPR029033">
    <property type="entry name" value="His_PPase_superfam"/>
</dbReference>
<dbReference type="Gene3D" id="3.40.50.1240">
    <property type="entry name" value="Phosphoglycerate mutase-like"/>
    <property type="match status" value="1"/>
</dbReference>
<dbReference type="PANTHER" id="PTHR47821:SF2">
    <property type="entry name" value="PHOSPHOGLYCERATE MUTASE FAMILY PROTEIN"/>
    <property type="match status" value="1"/>
</dbReference>
<feature type="region of interest" description="Disordered" evidence="1">
    <location>
        <begin position="84"/>
        <end position="103"/>
    </location>
</feature>
<feature type="compositionally biased region" description="Polar residues" evidence="1">
    <location>
        <begin position="93"/>
        <end position="102"/>
    </location>
</feature>
<accession>A0ABD1VKP3</accession>
<dbReference type="SUPFAM" id="SSF53254">
    <property type="entry name" value="Phosphoglycerate mutase-like"/>
    <property type="match status" value="1"/>
</dbReference>
<reference evidence="3" key="1">
    <citation type="submission" date="2024-07" db="EMBL/GenBank/DDBJ databases">
        <title>Two chromosome-level genome assemblies of Korean endemic species Abeliophyllum distichum and Forsythia ovata (Oleaceae).</title>
        <authorList>
            <person name="Jang H."/>
        </authorList>
    </citation>
    <scope>NUCLEOTIDE SEQUENCE [LARGE SCALE GENOMIC DNA]</scope>
</reference>
<dbReference type="InterPro" id="IPR013078">
    <property type="entry name" value="His_Pase_superF_clade-1"/>
</dbReference>
<evidence type="ECO:0000256" key="1">
    <source>
        <dbReference type="SAM" id="MobiDB-lite"/>
    </source>
</evidence>
<feature type="region of interest" description="Disordered" evidence="1">
    <location>
        <begin position="1"/>
        <end position="20"/>
    </location>
</feature>
<dbReference type="PANTHER" id="PTHR47821">
    <property type="entry name" value="PHOSPHOGLYCERATE MUTASE FAMILY PROTEIN"/>
    <property type="match status" value="1"/>
</dbReference>
<feature type="compositionally biased region" description="Basic residues" evidence="1">
    <location>
        <begin position="1"/>
        <end position="10"/>
    </location>
</feature>
<dbReference type="AlphaFoldDB" id="A0ABD1VKP3"/>
<dbReference type="Proteomes" id="UP001604277">
    <property type="component" value="Unassembled WGS sequence"/>
</dbReference>
<dbReference type="EMBL" id="JBFOLJ010000005">
    <property type="protein sequence ID" value="KAL2537930.1"/>
    <property type="molecule type" value="Genomic_DNA"/>
</dbReference>
<evidence type="ECO:0000313" key="2">
    <source>
        <dbReference type="EMBL" id="KAL2537930.1"/>
    </source>
</evidence>
<comment type="caution">
    <text evidence="2">The sequence shown here is derived from an EMBL/GenBank/DDBJ whole genome shotgun (WGS) entry which is preliminary data.</text>
</comment>
<protein>
    <submittedName>
        <fullName evidence="2">Uncharacterized protein</fullName>
    </submittedName>
</protein>
<dbReference type="Pfam" id="PF00300">
    <property type="entry name" value="His_Phos_1"/>
    <property type="match status" value="1"/>
</dbReference>
<proteinExistence type="predicted"/>
<sequence>MLKSHQRERRRISTEGSDNTHEVNGLLRFETLEKVSKFGLELLTLLRKLQELMILRLGGSRAKKAKVNFHEVAPVSALKHAGKVNPREGLPKESSNYVQPSELSEKNIGPENVRICYSPFSRTSHTATVVASVLNIPLEGPQCKAMADLRERYFGPSYELMSHDKYPEIWALDEIDPFIRPEGGESVADVVSRLTRALTIVESEFEGCAVLVVSHGDPLQILQTILSAAKKHTGPGGDLTSVMQAINIPSVLSGHRKFALQTGELRQLV</sequence>
<keyword evidence="3" id="KW-1185">Reference proteome</keyword>
<name>A0ABD1VKP3_9LAMI</name>
<evidence type="ECO:0000313" key="3">
    <source>
        <dbReference type="Proteomes" id="UP001604277"/>
    </source>
</evidence>